<keyword evidence="2" id="KW-1185">Reference proteome</keyword>
<name>A0A8X6Y4Y7_9ARAC</name>
<organism evidence="1 2">
    <name type="scientific">Trichonephila inaurata madagascariensis</name>
    <dbReference type="NCBI Taxonomy" id="2747483"/>
    <lineage>
        <taxon>Eukaryota</taxon>
        <taxon>Metazoa</taxon>
        <taxon>Ecdysozoa</taxon>
        <taxon>Arthropoda</taxon>
        <taxon>Chelicerata</taxon>
        <taxon>Arachnida</taxon>
        <taxon>Araneae</taxon>
        <taxon>Araneomorphae</taxon>
        <taxon>Entelegynae</taxon>
        <taxon>Araneoidea</taxon>
        <taxon>Nephilidae</taxon>
        <taxon>Trichonephila</taxon>
        <taxon>Trichonephila inaurata</taxon>
    </lineage>
</organism>
<comment type="caution">
    <text evidence="1">The sequence shown here is derived from an EMBL/GenBank/DDBJ whole genome shotgun (WGS) entry which is preliminary data.</text>
</comment>
<dbReference type="Proteomes" id="UP000886998">
    <property type="component" value="Unassembled WGS sequence"/>
</dbReference>
<evidence type="ECO:0000313" key="1">
    <source>
        <dbReference type="EMBL" id="GFY65592.1"/>
    </source>
</evidence>
<dbReference type="EMBL" id="BMAV01015573">
    <property type="protein sequence ID" value="GFY65592.1"/>
    <property type="molecule type" value="Genomic_DNA"/>
</dbReference>
<evidence type="ECO:0000313" key="2">
    <source>
        <dbReference type="Proteomes" id="UP000886998"/>
    </source>
</evidence>
<reference evidence="1" key="1">
    <citation type="submission" date="2020-08" db="EMBL/GenBank/DDBJ databases">
        <title>Multicomponent nature underlies the extraordinary mechanical properties of spider dragline silk.</title>
        <authorList>
            <person name="Kono N."/>
            <person name="Nakamura H."/>
            <person name="Mori M."/>
            <person name="Yoshida Y."/>
            <person name="Ohtoshi R."/>
            <person name="Malay A.D."/>
            <person name="Moran D.A.P."/>
            <person name="Tomita M."/>
            <person name="Numata K."/>
            <person name="Arakawa K."/>
        </authorList>
    </citation>
    <scope>NUCLEOTIDE SEQUENCE</scope>
</reference>
<protein>
    <submittedName>
        <fullName evidence="1">Uncharacterized protein</fullName>
    </submittedName>
</protein>
<accession>A0A8X6Y4Y7</accession>
<dbReference type="AlphaFoldDB" id="A0A8X6Y4Y7"/>
<gene>
    <name evidence="1" type="ORF">TNIN_297021</name>
</gene>
<sequence>MVIEDYNVGVNPSSKDKPYIICWCKWISSYTHIWLRKRSLKTRFDWYDMAVEHDPYKVAFLPPPEEINLESPLTESQLLQVRNNC</sequence>
<proteinExistence type="predicted"/>